<dbReference type="SMART" id="SM00262">
    <property type="entry name" value="GEL"/>
    <property type="match status" value="1"/>
</dbReference>
<dbReference type="OrthoDB" id="28894at2759"/>
<dbReference type="GO" id="GO:0051015">
    <property type="term" value="F:actin filament binding"/>
    <property type="evidence" value="ECO:0007669"/>
    <property type="project" value="InterPro"/>
</dbReference>
<dbReference type="RefSeq" id="XP_009024325.1">
    <property type="nucleotide sequence ID" value="XM_009026077.1"/>
</dbReference>
<dbReference type="SUPFAM" id="SSF55753">
    <property type="entry name" value="Actin depolymerizing proteins"/>
    <property type="match status" value="3"/>
</dbReference>
<dbReference type="PANTHER" id="PTHR11977">
    <property type="entry name" value="VILLIN"/>
    <property type="match status" value="1"/>
</dbReference>
<dbReference type="AlphaFoldDB" id="T1EFZ8"/>
<dbReference type="GeneID" id="20195500"/>
<dbReference type="Gene3D" id="3.40.20.10">
    <property type="entry name" value="Severin"/>
    <property type="match status" value="3"/>
</dbReference>
<dbReference type="EMBL" id="KB097336">
    <property type="protein sequence ID" value="ESN97493.1"/>
    <property type="molecule type" value="Genomic_DNA"/>
</dbReference>
<dbReference type="OMA" id="RLWIWSE"/>
<evidence type="ECO:0000256" key="1">
    <source>
        <dbReference type="SAM" id="MobiDB-lite"/>
    </source>
</evidence>
<reference evidence="2 4" key="2">
    <citation type="journal article" date="2013" name="Nature">
        <title>Insights into bilaterian evolution from three spiralian genomes.</title>
        <authorList>
            <person name="Simakov O."/>
            <person name="Marletaz F."/>
            <person name="Cho S.J."/>
            <person name="Edsinger-Gonzales E."/>
            <person name="Havlak P."/>
            <person name="Hellsten U."/>
            <person name="Kuo D.H."/>
            <person name="Larsson T."/>
            <person name="Lv J."/>
            <person name="Arendt D."/>
            <person name="Savage R."/>
            <person name="Osoegawa K."/>
            <person name="de Jong P."/>
            <person name="Grimwood J."/>
            <person name="Chapman J.A."/>
            <person name="Shapiro H."/>
            <person name="Aerts A."/>
            <person name="Otillar R.P."/>
            <person name="Terry A.Y."/>
            <person name="Boore J.L."/>
            <person name="Grigoriev I.V."/>
            <person name="Lindberg D.R."/>
            <person name="Seaver E.C."/>
            <person name="Weisblat D.A."/>
            <person name="Putnam N.H."/>
            <person name="Rokhsar D.S."/>
        </authorList>
    </citation>
    <scope>NUCLEOTIDE SEQUENCE</scope>
</reference>
<reference evidence="4" key="1">
    <citation type="submission" date="2012-12" db="EMBL/GenBank/DDBJ databases">
        <authorList>
            <person name="Hellsten U."/>
            <person name="Grimwood J."/>
            <person name="Chapman J.A."/>
            <person name="Shapiro H."/>
            <person name="Aerts A."/>
            <person name="Otillar R.P."/>
            <person name="Terry A.Y."/>
            <person name="Boore J.L."/>
            <person name="Simakov O."/>
            <person name="Marletaz F."/>
            <person name="Cho S.-J."/>
            <person name="Edsinger-Gonzales E."/>
            <person name="Havlak P."/>
            <person name="Kuo D.-H."/>
            <person name="Larsson T."/>
            <person name="Lv J."/>
            <person name="Arendt D."/>
            <person name="Savage R."/>
            <person name="Osoegawa K."/>
            <person name="de Jong P."/>
            <person name="Lindberg D.R."/>
            <person name="Seaver E.C."/>
            <person name="Weisblat D.A."/>
            <person name="Putnam N.H."/>
            <person name="Grigoriev I.V."/>
            <person name="Rokhsar D.S."/>
        </authorList>
    </citation>
    <scope>NUCLEOTIDE SEQUENCE</scope>
</reference>
<evidence type="ECO:0000313" key="2">
    <source>
        <dbReference type="EMBL" id="ESN97493.1"/>
    </source>
</evidence>
<name>T1EFZ8_HELRO</name>
<dbReference type="SUPFAM" id="SSF47050">
    <property type="entry name" value="VHP, Villin headpiece domain"/>
    <property type="match status" value="1"/>
</dbReference>
<keyword evidence="4" id="KW-1185">Reference proteome</keyword>
<dbReference type="Proteomes" id="UP000015101">
    <property type="component" value="Unassembled WGS sequence"/>
</dbReference>
<dbReference type="GO" id="GO:0007010">
    <property type="term" value="P:cytoskeleton organization"/>
    <property type="evidence" value="ECO:0007669"/>
    <property type="project" value="InterPro"/>
</dbReference>
<proteinExistence type="predicted"/>
<dbReference type="eggNOG" id="KOG0445">
    <property type="taxonomic scope" value="Eukaryota"/>
</dbReference>
<dbReference type="HOGENOM" id="CLU_001547_2_0_1"/>
<sequence>MCVCVCVCVCGFVQYRHYYHRHRRQPHHHLHRRRQNPNLQVSQNLETVLFKEKFIDWPDSDRILKVKGHDASNEAAENKATTNPCEVREMLKMREGAPFLLLEGYHIGRGNKWIEWVDGIQWEHEMLTSDLEVWNVSESGCVKLGQASFGQFHAGDTYVVRWRYNVNQISHNLKGDVSKKQVSTGRHRCAYFFWQGVESSINEKGASALMTVELNQDNGPHVRIVEGKEPSCFIDLFSRRPMIIHRGKRFNQSKSSPKSDVKYSRFEPAVPSPLLMTSSSSSSLPRCRYKLYAMRNDFVENAYLLEVECRVKNLRSRGSYLLIDVKQGDVVVWHGCKSSSEVRNVMKKLADAIMSTECPAEIGLNRTAATTSTATTSAATTSDATSSAATTSAATTPAAYIEMEEDTRPFDHHTPRLFHLTMTTSELEFEEVTNLTSEPGQRSSPFPFMQSDIYAADQPALFLVDNHNDVFLWQGWWPSSSADRPNLQTGSATARFAQMRKAAVKMTLEYCTEKRRQIRNAVTASSNDSSDSNDNATSFQIESHLVHAGCEPPRFTSIFPLWSVDQDAAAYAAEMNHTRTPMVSLHEMNRRFNRSTFTLEELKARPLPDGVDPLKLETYLADDEFEVGDFMIMTTMMTTMMM</sequence>
<feature type="region of interest" description="Disordered" evidence="1">
    <location>
        <begin position="371"/>
        <end position="391"/>
    </location>
</feature>
<organism evidence="3 4">
    <name type="scientific">Helobdella robusta</name>
    <name type="common">Californian leech</name>
    <dbReference type="NCBI Taxonomy" id="6412"/>
    <lineage>
        <taxon>Eukaryota</taxon>
        <taxon>Metazoa</taxon>
        <taxon>Spiralia</taxon>
        <taxon>Lophotrochozoa</taxon>
        <taxon>Annelida</taxon>
        <taxon>Clitellata</taxon>
        <taxon>Hirudinea</taxon>
        <taxon>Rhynchobdellida</taxon>
        <taxon>Glossiphoniidae</taxon>
        <taxon>Helobdella</taxon>
    </lineage>
</organism>
<dbReference type="EnsemblMetazoa" id="HelroT114173">
    <property type="protein sequence ID" value="HelroP114173"/>
    <property type="gene ID" value="HelroG114173"/>
</dbReference>
<reference evidence="3" key="3">
    <citation type="submission" date="2015-06" db="UniProtKB">
        <authorList>
            <consortium name="EnsemblMetazoa"/>
        </authorList>
    </citation>
    <scope>IDENTIFICATION</scope>
</reference>
<dbReference type="EMBL" id="AMQM01006229">
    <property type="status" value="NOT_ANNOTATED_CDS"/>
    <property type="molecule type" value="Genomic_DNA"/>
</dbReference>
<protein>
    <recommendedName>
        <fullName evidence="5">Gelsolin-like domain-containing protein</fullName>
    </recommendedName>
</protein>
<dbReference type="PANTHER" id="PTHR11977:SF45">
    <property type="entry name" value="SUPERVILLIN"/>
    <property type="match status" value="1"/>
</dbReference>
<dbReference type="InterPro" id="IPR036886">
    <property type="entry name" value="Villin_headpiece_dom_sf"/>
</dbReference>
<dbReference type="CTD" id="20195500"/>
<accession>T1EFZ8</accession>
<evidence type="ECO:0008006" key="5">
    <source>
        <dbReference type="Google" id="ProtNLM"/>
    </source>
</evidence>
<dbReference type="InterPro" id="IPR007122">
    <property type="entry name" value="Villin/Gelsolin"/>
</dbReference>
<gene>
    <name evidence="3" type="primary">20195500</name>
    <name evidence="2" type="ORF">HELRODRAFT_114173</name>
</gene>
<dbReference type="KEGG" id="hro:HELRODRAFT_114173"/>
<dbReference type="Gene3D" id="1.10.950.10">
    <property type="entry name" value="Villin headpiece domain"/>
    <property type="match status" value="1"/>
</dbReference>
<dbReference type="InParanoid" id="T1EFZ8"/>
<evidence type="ECO:0000313" key="3">
    <source>
        <dbReference type="EnsemblMetazoa" id="HelroP114173"/>
    </source>
</evidence>
<dbReference type="InterPro" id="IPR029006">
    <property type="entry name" value="ADF-H/Gelsolin-like_dom_sf"/>
</dbReference>
<evidence type="ECO:0000313" key="4">
    <source>
        <dbReference type="Proteomes" id="UP000015101"/>
    </source>
</evidence>